<organism evidence="3">
    <name type="scientific">Leptosphaeria maculans (strain JN3 / isolate v23.1.3 / race Av1-4-5-6-7-8)</name>
    <name type="common">Blackleg fungus</name>
    <name type="synonym">Phoma lingam</name>
    <dbReference type="NCBI Taxonomy" id="985895"/>
    <lineage>
        <taxon>Eukaryota</taxon>
        <taxon>Fungi</taxon>
        <taxon>Dikarya</taxon>
        <taxon>Ascomycota</taxon>
        <taxon>Pezizomycotina</taxon>
        <taxon>Dothideomycetes</taxon>
        <taxon>Pleosporomycetidae</taxon>
        <taxon>Pleosporales</taxon>
        <taxon>Pleosporineae</taxon>
        <taxon>Leptosphaeriaceae</taxon>
        <taxon>Plenodomus</taxon>
        <taxon>Plenodomus lingam/Leptosphaeria maculans species complex</taxon>
    </lineage>
</organism>
<feature type="compositionally biased region" description="Basic and acidic residues" evidence="1">
    <location>
        <begin position="1"/>
        <end position="16"/>
    </location>
</feature>
<gene>
    <name evidence="2" type="ORF">LEMA_P100630.1</name>
</gene>
<dbReference type="InParanoid" id="E5A072"/>
<accession>E5A072</accession>
<feature type="region of interest" description="Disordered" evidence="1">
    <location>
        <begin position="1"/>
        <end position="27"/>
    </location>
</feature>
<protein>
    <submittedName>
        <fullName evidence="2">Predicted protein</fullName>
    </submittedName>
</protein>
<sequence length="134" mass="14598">MDGKPRFQDSNSDLRLRQARSSKAHQGAATVRHPYLAKGLGAVCSTMEISSAAFLPVPTTTLIEGFAWVSFSADDTIARRNAATRALHRRTLLACLDWHLHSTSVNSAPCLFYATSCTSCLDGNSNVVRCLIDR</sequence>
<dbReference type="AlphaFoldDB" id="E5A072"/>
<reference evidence="3" key="1">
    <citation type="journal article" date="2011" name="Nat. Commun.">
        <title>Effector diversification within compartments of the Leptosphaeria maculans genome affected by Repeat-Induced Point mutations.</title>
        <authorList>
            <person name="Rouxel T."/>
            <person name="Grandaubert J."/>
            <person name="Hane J.K."/>
            <person name="Hoede C."/>
            <person name="van de Wouw A.P."/>
            <person name="Couloux A."/>
            <person name="Dominguez V."/>
            <person name="Anthouard V."/>
            <person name="Bally P."/>
            <person name="Bourras S."/>
            <person name="Cozijnsen A.J."/>
            <person name="Ciuffetti L.M."/>
            <person name="Degrave A."/>
            <person name="Dilmaghani A."/>
            <person name="Duret L."/>
            <person name="Fudal I."/>
            <person name="Goodwin S.B."/>
            <person name="Gout L."/>
            <person name="Glaser N."/>
            <person name="Linglin J."/>
            <person name="Kema G.H.J."/>
            <person name="Lapalu N."/>
            <person name="Lawrence C.B."/>
            <person name="May K."/>
            <person name="Meyer M."/>
            <person name="Ollivier B."/>
            <person name="Poulain J."/>
            <person name="Schoch C.L."/>
            <person name="Simon A."/>
            <person name="Spatafora J.W."/>
            <person name="Stachowiak A."/>
            <person name="Turgeon B.G."/>
            <person name="Tyler B.M."/>
            <person name="Vincent D."/>
            <person name="Weissenbach J."/>
            <person name="Amselem J."/>
            <person name="Quesneville H."/>
            <person name="Oliver R.P."/>
            <person name="Wincker P."/>
            <person name="Balesdent M.-H."/>
            <person name="Howlett B.J."/>
        </authorList>
    </citation>
    <scope>NUCLEOTIDE SEQUENCE [LARGE SCALE GENOMIC DNA]</scope>
    <source>
        <strain evidence="3">JN3 / isolate v23.1.3 / race Av1-4-5-6-7-8</strain>
    </source>
</reference>
<proteinExistence type="predicted"/>
<keyword evidence="3" id="KW-1185">Reference proteome</keyword>
<name>E5A072_LEPMJ</name>
<dbReference type="Proteomes" id="UP000002668">
    <property type="component" value="Genome"/>
</dbReference>
<evidence type="ECO:0000256" key="1">
    <source>
        <dbReference type="SAM" id="MobiDB-lite"/>
    </source>
</evidence>
<evidence type="ECO:0000313" key="2">
    <source>
        <dbReference type="EMBL" id="CBX96932.1"/>
    </source>
</evidence>
<evidence type="ECO:0000313" key="3">
    <source>
        <dbReference type="Proteomes" id="UP000002668"/>
    </source>
</evidence>
<dbReference type="VEuPathDB" id="FungiDB:LEMA_P100630.1"/>
<dbReference type="HOGENOM" id="CLU_1896607_0_0_1"/>
<dbReference type="EMBL" id="FP929130">
    <property type="protein sequence ID" value="CBX96932.1"/>
    <property type="molecule type" value="Genomic_DNA"/>
</dbReference>